<name>A0AAD4L4C5_9EURO</name>
<evidence type="ECO:0000259" key="2">
    <source>
        <dbReference type="Pfam" id="PF24864"/>
    </source>
</evidence>
<keyword evidence="4" id="KW-1185">Reference proteome</keyword>
<sequence length="400" mass="46609">MSSLRKWLRRKQPSPKAELEVPENSEVDPLPFLPTKRNPITPSPSTDCLLNIDSYGIFGKLPPEIRRQILIQAFGNRTWHVDLNYIPSQLNIAHQKKQLSRDTYLKNPGLKTDDEESPSWQWFSCECFRWEHWHRGVKYPGHMHLPYGDNCLGGQVCSCGGDGKHVRKPREHSIGIMGWLLSCRMAYQEGMDILFTTNKFHLHKPNLLLNLSRLLPLHRLESIRSVELICYFWDLQLAGQSTDDIIHEFIRTASLFSRVRYMHISLYGYLKPVHRPGEALEVYGLDKIRDLVCALGPGKSEIEICIEKGSWEALVRSHVAFYPKNLRIERDSEMNWRFWKTIDLRFGEKLGFWICSGWEDPGRTFRHKEDEWGDSPEAPPICALLSSLEIDVKHWDHLNR</sequence>
<evidence type="ECO:0000313" key="3">
    <source>
        <dbReference type="EMBL" id="KAH8705668.1"/>
    </source>
</evidence>
<dbReference type="AlphaFoldDB" id="A0AAD4L4C5"/>
<dbReference type="Proteomes" id="UP001201262">
    <property type="component" value="Unassembled WGS sequence"/>
</dbReference>
<dbReference type="Pfam" id="PF24864">
    <property type="entry name" value="DUF7730"/>
    <property type="match status" value="1"/>
</dbReference>
<accession>A0AAD4L4C5</accession>
<gene>
    <name evidence="3" type="ORF">BGW36DRAFT_367975</name>
</gene>
<protein>
    <recommendedName>
        <fullName evidence="2">DUF7730 domain-containing protein</fullName>
    </recommendedName>
</protein>
<feature type="region of interest" description="Disordered" evidence="1">
    <location>
        <begin position="1"/>
        <end position="39"/>
    </location>
</feature>
<evidence type="ECO:0000313" key="4">
    <source>
        <dbReference type="Proteomes" id="UP001201262"/>
    </source>
</evidence>
<dbReference type="EMBL" id="JAJTJA010000001">
    <property type="protein sequence ID" value="KAH8705668.1"/>
    <property type="molecule type" value="Genomic_DNA"/>
</dbReference>
<organism evidence="3 4">
    <name type="scientific">Talaromyces proteolyticus</name>
    <dbReference type="NCBI Taxonomy" id="1131652"/>
    <lineage>
        <taxon>Eukaryota</taxon>
        <taxon>Fungi</taxon>
        <taxon>Dikarya</taxon>
        <taxon>Ascomycota</taxon>
        <taxon>Pezizomycotina</taxon>
        <taxon>Eurotiomycetes</taxon>
        <taxon>Eurotiomycetidae</taxon>
        <taxon>Eurotiales</taxon>
        <taxon>Trichocomaceae</taxon>
        <taxon>Talaromyces</taxon>
        <taxon>Talaromyces sect. Bacilispori</taxon>
    </lineage>
</organism>
<dbReference type="InterPro" id="IPR056632">
    <property type="entry name" value="DUF7730"/>
</dbReference>
<reference evidence="3" key="1">
    <citation type="submission" date="2021-12" db="EMBL/GenBank/DDBJ databases">
        <title>Convergent genome expansion in fungi linked to evolution of root-endophyte symbiosis.</title>
        <authorList>
            <consortium name="DOE Joint Genome Institute"/>
            <person name="Ke Y.-H."/>
            <person name="Bonito G."/>
            <person name="Liao H.-L."/>
            <person name="Looney B."/>
            <person name="Rojas-Flechas A."/>
            <person name="Nash J."/>
            <person name="Hameed K."/>
            <person name="Schadt C."/>
            <person name="Martin F."/>
            <person name="Crous P.W."/>
            <person name="Miettinen O."/>
            <person name="Magnuson J.K."/>
            <person name="Labbe J."/>
            <person name="Jacobson D."/>
            <person name="Doktycz M.J."/>
            <person name="Veneault-Fourrey C."/>
            <person name="Kuo A."/>
            <person name="Mondo S."/>
            <person name="Calhoun S."/>
            <person name="Riley R."/>
            <person name="Ohm R."/>
            <person name="LaButti K."/>
            <person name="Andreopoulos B."/>
            <person name="Pangilinan J."/>
            <person name="Nolan M."/>
            <person name="Tritt A."/>
            <person name="Clum A."/>
            <person name="Lipzen A."/>
            <person name="Daum C."/>
            <person name="Barry K."/>
            <person name="Grigoriev I.V."/>
            <person name="Vilgalys R."/>
        </authorList>
    </citation>
    <scope>NUCLEOTIDE SEQUENCE</scope>
    <source>
        <strain evidence="3">PMI_201</strain>
    </source>
</reference>
<comment type="caution">
    <text evidence="3">The sequence shown here is derived from an EMBL/GenBank/DDBJ whole genome shotgun (WGS) entry which is preliminary data.</text>
</comment>
<dbReference type="PANTHER" id="PTHR38790:SF4">
    <property type="entry name" value="2EXR DOMAIN-CONTAINING PROTEIN"/>
    <property type="match status" value="1"/>
</dbReference>
<feature type="domain" description="DUF7730" evidence="2">
    <location>
        <begin position="57"/>
        <end position="228"/>
    </location>
</feature>
<dbReference type="RefSeq" id="XP_046078289.1">
    <property type="nucleotide sequence ID" value="XM_046214936.1"/>
</dbReference>
<dbReference type="GeneID" id="70245223"/>
<feature type="compositionally biased region" description="Basic residues" evidence="1">
    <location>
        <begin position="1"/>
        <end position="13"/>
    </location>
</feature>
<evidence type="ECO:0000256" key="1">
    <source>
        <dbReference type="SAM" id="MobiDB-lite"/>
    </source>
</evidence>
<proteinExistence type="predicted"/>
<dbReference type="PANTHER" id="PTHR38790">
    <property type="entry name" value="2EXR DOMAIN-CONTAINING PROTEIN-RELATED"/>
    <property type="match status" value="1"/>
</dbReference>